<organism evidence="1 2">
    <name type="scientific">Bursaphelenchus xylophilus</name>
    <name type="common">Pinewood nematode worm</name>
    <name type="synonym">Aphelenchoides xylophilus</name>
    <dbReference type="NCBI Taxonomy" id="6326"/>
    <lineage>
        <taxon>Eukaryota</taxon>
        <taxon>Metazoa</taxon>
        <taxon>Ecdysozoa</taxon>
        <taxon>Nematoda</taxon>
        <taxon>Chromadorea</taxon>
        <taxon>Rhabditida</taxon>
        <taxon>Tylenchina</taxon>
        <taxon>Tylenchomorpha</taxon>
        <taxon>Aphelenchoidea</taxon>
        <taxon>Aphelenchoididae</taxon>
        <taxon>Bursaphelenchus</taxon>
    </lineage>
</organism>
<dbReference type="Proteomes" id="UP000095284">
    <property type="component" value="Unplaced"/>
</dbReference>
<sequence>MSLLFRMQSPLQLVLLIFILTITITTVRPERAFRRIRELLGADESPSQEELLRICANILSSRNAQFFEENVVLSPDGDEIPLSLVQKEIPEVKYEIVDPTDRLERIARTLRSSVYAPKLCEPENFFPKVLDHQLSCKQICQSCVPGSAAVCHQKNHRFPGVAQTCFCTYDTDRPLHNAVLVLKNGVSQI</sequence>
<dbReference type="AlphaFoldDB" id="A0A1I7SW37"/>
<evidence type="ECO:0000313" key="1">
    <source>
        <dbReference type="Proteomes" id="UP000095284"/>
    </source>
</evidence>
<accession>A0A1I7SW37</accession>
<proteinExistence type="predicted"/>
<evidence type="ECO:0000313" key="2">
    <source>
        <dbReference type="WBParaSite" id="BXY_1726700.1"/>
    </source>
</evidence>
<dbReference type="WBParaSite" id="BXY_1726700.1">
    <property type="protein sequence ID" value="BXY_1726700.1"/>
    <property type="gene ID" value="BXY_1726700"/>
</dbReference>
<name>A0A1I7SW37_BURXY</name>
<protein>
    <submittedName>
        <fullName evidence="2">Alpha-1,6-mannosyl-glycoprotein 6-beta-N-acetylglucosaminyltransferase</fullName>
    </submittedName>
</protein>
<reference evidence="2" key="1">
    <citation type="submission" date="2016-11" db="UniProtKB">
        <authorList>
            <consortium name="WormBaseParasite"/>
        </authorList>
    </citation>
    <scope>IDENTIFICATION</scope>
</reference>